<protein>
    <submittedName>
        <fullName evidence="1">Uncharacterized protein</fullName>
    </submittedName>
</protein>
<reference evidence="1" key="2">
    <citation type="journal article" date="2015" name="Data Brief">
        <title>Shoot transcriptome of the giant reed, Arundo donax.</title>
        <authorList>
            <person name="Barrero R.A."/>
            <person name="Guerrero F.D."/>
            <person name="Moolhuijzen P."/>
            <person name="Goolsby J.A."/>
            <person name="Tidwell J."/>
            <person name="Bellgard S.E."/>
            <person name="Bellgard M.I."/>
        </authorList>
    </citation>
    <scope>NUCLEOTIDE SEQUENCE</scope>
    <source>
        <tissue evidence="1">Shoot tissue taken approximately 20 cm above the soil surface</tissue>
    </source>
</reference>
<accession>A0A0A8ZL25</accession>
<name>A0A0A8ZL25_ARUDO</name>
<evidence type="ECO:0000313" key="1">
    <source>
        <dbReference type="EMBL" id="JAD38403.1"/>
    </source>
</evidence>
<reference evidence="1" key="1">
    <citation type="submission" date="2014-09" db="EMBL/GenBank/DDBJ databases">
        <authorList>
            <person name="Magalhaes I.L.F."/>
            <person name="Oliveira U."/>
            <person name="Santos F.R."/>
            <person name="Vidigal T.H.D.A."/>
            <person name="Brescovit A.D."/>
            <person name="Santos A.J."/>
        </authorList>
    </citation>
    <scope>NUCLEOTIDE SEQUENCE</scope>
    <source>
        <tissue evidence="1">Shoot tissue taken approximately 20 cm above the soil surface</tissue>
    </source>
</reference>
<organism evidence="1">
    <name type="scientific">Arundo donax</name>
    <name type="common">Giant reed</name>
    <name type="synonym">Donax arundinaceus</name>
    <dbReference type="NCBI Taxonomy" id="35708"/>
    <lineage>
        <taxon>Eukaryota</taxon>
        <taxon>Viridiplantae</taxon>
        <taxon>Streptophyta</taxon>
        <taxon>Embryophyta</taxon>
        <taxon>Tracheophyta</taxon>
        <taxon>Spermatophyta</taxon>
        <taxon>Magnoliopsida</taxon>
        <taxon>Liliopsida</taxon>
        <taxon>Poales</taxon>
        <taxon>Poaceae</taxon>
        <taxon>PACMAD clade</taxon>
        <taxon>Arundinoideae</taxon>
        <taxon>Arundineae</taxon>
        <taxon>Arundo</taxon>
    </lineage>
</organism>
<dbReference type="EMBL" id="GBRH01259492">
    <property type="protein sequence ID" value="JAD38403.1"/>
    <property type="molecule type" value="Transcribed_RNA"/>
</dbReference>
<proteinExistence type="predicted"/>
<sequence length="15" mass="1708">MYKDLVGFKMGSTCK</sequence>